<feature type="domain" description="F-box" evidence="1">
    <location>
        <begin position="1"/>
        <end position="46"/>
    </location>
</feature>
<dbReference type="EMBL" id="CP151262">
    <property type="protein sequence ID" value="WZH45551.1"/>
    <property type="molecule type" value="Genomic_DNA"/>
</dbReference>
<dbReference type="InterPro" id="IPR036047">
    <property type="entry name" value="F-box-like_dom_sf"/>
</dbReference>
<accession>A0ABZ2WYD8</accession>
<dbReference type="Proteomes" id="UP001489902">
    <property type="component" value="Chromosome 3"/>
</dbReference>
<proteinExistence type="predicted"/>
<evidence type="ECO:0000259" key="1">
    <source>
        <dbReference type="PROSITE" id="PS50181"/>
    </source>
</evidence>
<gene>
    <name evidence="2" type="ORF">QYS62_006613</name>
</gene>
<dbReference type="SUPFAM" id="SSF81383">
    <property type="entry name" value="F-box domain"/>
    <property type="match status" value="1"/>
</dbReference>
<dbReference type="PROSITE" id="PS50181">
    <property type="entry name" value="FBOX"/>
    <property type="match status" value="1"/>
</dbReference>
<dbReference type="InterPro" id="IPR001810">
    <property type="entry name" value="F-box_dom"/>
</dbReference>
<organism evidence="2 3">
    <name type="scientific">Fusarium acuminatum</name>
    <dbReference type="NCBI Taxonomy" id="5515"/>
    <lineage>
        <taxon>Eukaryota</taxon>
        <taxon>Fungi</taxon>
        <taxon>Dikarya</taxon>
        <taxon>Ascomycota</taxon>
        <taxon>Pezizomycotina</taxon>
        <taxon>Sordariomycetes</taxon>
        <taxon>Hypocreomycetidae</taxon>
        <taxon>Hypocreales</taxon>
        <taxon>Nectriaceae</taxon>
        <taxon>Fusarium</taxon>
        <taxon>Fusarium tricinctum species complex</taxon>
    </lineage>
</organism>
<protein>
    <recommendedName>
        <fullName evidence="1">F-box domain-containing protein</fullName>
    </recommendedName>
</protein>
<name>A0ABZ2WYD8_9HYPO</name>
<sequence length="493" mass="56172">MASLVSLPCEILFQIFRDSSPQELCRLSYTCKRLEAVAGTCLWSEIELHERGYHESSSELSEPPPFRPNKRFYHGSKRVGLQSDIEERARKHFTSLQTLHTHNKERLKELAGRVKSICTVVEPTWHPGHDGLSNFISVWNLLPYFTNLESLEIHGRPEAFKWHNTPRPEISAPPLSKLRFAKLFGYIPKPVATYILRSDTMLERLELGILDAPIPSAVGIRLEDDQNRDRWEVNARSVVPRSLGDFFPDIPPSFPKLRHIYLCQPCNPHGDYFDQSDAWSISAEQACLETWRRLLSASSQTLETLVLEQRPGAGMEENEGFSEEEFLNTGISGAGNKAIVEVLGVSLIQKTAFPSLKQVCLYGFVAKSRARGRSTQETPGEWLMHGLERRGVTCEARRGKWCLFDQDTGVAPWAKWDGEGVSNIHDGYMGIRWYTLLAKEKVLRNNTPKYLHKEMAHLIVDMEETSKATELRILECITRWAKNRELAPGYVPN</sequence>
<evidence type="ECO:0000313" key="2">
    <source>
        <dbReference type="EMBL" id="WZH45551.1"/>
    </source>
</evidence>
<reference evidence="2 3" key="1">
    <citation type="submission" date="2024-04" db="EMBL/GenBank/DDBJ databases">
        <title>Complete genome sequence of Fusarium acuminatum.</title>
        <authorList>
            <person name="Lan B."/>
        </authorList>
    </citation>
    <scope>NUCLEOTIDE SEQUENCE [LARGE SCALE GENOMIC DNA]</scope>
    <source>
        <strain evidence="2">1A</strain>
    </source>
</reference>
<dbReference type="Pfam" id="PF12937">
    <property type="entry name" value="F-box-like"/>
    <property type="match status" value="1"/>
</dbReference>
<evidence type="ECO:0000313" key="3">
    <source>
        <dbReference type="Proteomes" id="UP001489902"/>
    </source>
</evidence>
<dbReference type="Gene3D" id="3.80.10.10">
    <property type="entry name" value="Ribonuclease Inhibitor"/>
    <property type="match status" value="1"/>
</dbReference>
<dbReference type="InterPro" id="IPR032675">
    <property type="entry name" value="LRR_dom_sf"/>
</dbReference>
<keyword evidence="3" id="KW-1185">Reference proteome</keyword>